<reference evidence="3" key="1">
    <citation type="submission" date="2014-03" db="EMBL/GenBank/DDBJ databases">
        <authorList>
            <person name="Aksoy S."/>
            <person name="Warren W."/>
            <person name="Wilson R.K."/>
        </authorList>
    </citation>
    <scope>NUCLEOTIDE SEQUENCE [LARGE SCALE GENOMIC DNA]</scope>
    <source>
        <strain evidence="3">IAEA</strain>
    </source>
</reference>
<proteinExistence type="predicted"/>
<protein>
    <submittedName>
        <fullName evidence="2">Uncharacterized protein</fullName>
    </submittedName>
</protein>
<dbReference type="EnsemblMetazoa" id="GBRI001459-RA">
    <property type="protein sequence ID" value="GBRI001459-PA"/>
    <property type="gene ID" value="GBRI001459"/>
</dbReference>
<reference evidence="2" key="2">
    <citation type="submission" date="2020-05" db="UniProtKB">
        <authorList>
            <consortium name="EnsemblMetazoa"/>
        </authorList>
    </citation>
    <scope>IDENTIFICATION</scope>
    <source>
        <strain evidence="2">IAEA</strain>
    </source>
</reference>
<name>A0A1A9W0A0_9MUSC</name>
<sequence length="149" mass="16980">MEWDITDFCATKQLREVRQRMETNAVAIFSNLYALFLIYYQKGENKCPNITIGEHTTYHTFDPACMCMKDGLSGKAAINDHTKFRNSLYSANKATNEGHIAFTMVLNNAFIIIDESLLTVHFSSVSKSLSRQECNPKQSKVHSRLLPRP</sequence>
<organism evidence="2 3">
    <name type="scientific">Glossina brevipalpis</name>
    <dbReference type="NCBI Taxonomy" id="37001"/>
    <lineage>
        <taxon>Eukaryota</taxon>
        <taxon>Metazoa</taxon>
        <taxon>Ecdysozoa</taxon>
        <taxon>Arthropoda</taxon>
        <taxon>Hexapoda</taxon>
        <taxon>Insecta</taxon>
        <taxon>Pterygota</taxon>
        <taxon>Neoptera</taxon>
        <taxon>Endopterygota</taxon>
        <taxon>Diptera</taxon>
        <taxon>Brachycera</taxon>
        <taxon>Muscomorpha</taxon>
        <taxon>Hippoboscoidea</taxon>
        <taxon>Glossinidae</taxon>
        <taxon>Glossina</taxon>
    </lineage>
</organism>
<dbReference type="VEuPathDB" id="VectorBase:GBRI001459"/>
<evidence type="ECO:0000256" key="1">
    <source>
        <dbReference type="SAM" id="Phobius"/>
    </source>
</evidence>
<keyword evidence="1" id="KW-0472">Membrane</keyword>
<dbReference type="Proteomes" id="UP000091820">
    <property type="component" value="Unassembled WGS sequence"/>
</dbReference>
<accession>A0A1A9W0A0</accession>
<feature type="transmembrane region" description="Helical" evidence="1">
    <location>
        <begin position="21"/>
        <end position="40"/>
    </location>
</feature>
<evidence type="ECO:0000313" key="3">
    <source>
        <dbReference type="Proteomes" id="UP000091820"/>
    </source>
</evidence>
<keyword evidence="1" id="KW-1133">Transmembrane helix</keyword>
<keyword evidence="3" id="KW-1185">Reference proteome</keyword>
<keyword evidence="1" id="KW-0812">Transmembrane</keyword>
<evidence type="ECO:0000313" key="2">
    <source>
        <dbReference type="EnsemblMetazoa" id="GBRI001459-PA"/>
    </source>
</evidence>
<dbReference type="AlphaFoldDB" id="A0A1A9W0A0"/>